<dbReference type="EC" id="2.1.2.2" evidence="2"/>
<keyword evidence="4" id="KW-0658">Purine biosynthesis</keyword>
<evidence type="ECO:0000313" key="6">
    <source>
        <dbReference type="EMBL" id="OGG49983.1"/>
    </source>
</evidence>
<reference evidence="6 7" key="1">
    <citation type="journal article" date="2016" name="Nat. Commun.">
        <title>Thousands of microbial genomes shed light on interconnected biogeochemical processes in an aquifer system.</title>
        <authorList>
            <person name="Anantharaman K."/>
            <person name="Brown C.T."/>
            <person name="Hug L.A."/>
            <person name="Sharon I."/>
            <person name="Castelle C.J."/>
            <person name="Probst A.J."/>
            <person name="Thomas B.C."/>
            <person name="Singh A."/>
            <person name="Wilkins M.J."/>
            <person name="Karaoz U."/>
            <person name="Brodie E.L."/>
            <person name="Williams K.H."/>
            <person name="Hubbard S.S."/>
            <person name="Banfield J.F."/>
        </authorList>
    </citation>
    <scope>NUCLEOTIDE SEQUENCE [LARGE SCALE GENOMIC DNA]</scope>
</reference>
<organism evidence="6 7">
    <name type="scientific">Candidatus Kaiserbacteria bacterium RIFCSPHIGHO2_01_FULL_54_36</name>
    <dbReference type="NCBI Taxonomy" id="1798482"/>
    <lineage>
        <taxon>Bacteria</taxon>
        <taxon>Candidatus Kaiseribacteriota</taxon>
    </lineage>
</organism>
<evidence type="ECO:0000259" key="5">
    <source>
        <dbReference type="Pfam" id="PF00551"/>
    </source>
</evidence>
<dbReference type="GO" id="GO:0005737">
    <property type="term" value="C:cytoplasm"/>
    <property type="evidence" value="ECO:0007669"/>
    <property type="project" value="TreeGrafter"/>
</dbReference>
<evidence type="ECO:0000256" key="3">
    <source>
        <dbReference type="ARBA" id="ARBA00022679"/>
    </source>
</evidence>
<dbReference type="STRING" id="1798482.A2763_03445"/>
<feature type="domain" description="Formyl transferase N-terminal" evidence="5">
    <location>
        <begin position="5"/>
        <end position="186"/>
    </location>
</feature>
<name>A0A1F6CL63_9BACT</name>
<evidence type="ECO:0000313" key="7">
    <source>
        <dbReference type="Proteomes" id="UP000178370"/>
    </source>
</evidence>
<evidence type="ECO:0000256" key="1">
    <source>
        <dbReference type="ARBA" id="ARBA00005054"/>
    </source>
</evidence>
<accession>A0A1F6CL63</accession>
<dbReference type="Pfam" id="PF00551">
    <property type="entry name" value="Formyl_trans_N"/>
    <property type="match status" value="1"/>
</dbReference>
<protein>
    <recommendedName>
        <fullName evidence="2">phosphoribosylglycinamide formyltransferase 1</fullName>
        <ecNumber evidence="2">2.1.2.2</ecNumber>
    </recommendedName>
</protein>
<dbReference type="SUPFAM" id="SSF53328">
    <property type="entry name" value="Formyltransferase"/>
    <property type="match status" value="1"/>
</dbReference>
<dbReference type="PANTHER" id="PTHR43369">
    <property type="entry name" value="PHOSPHORIBOSYLGLYCINAMIDE FORMYLTRANSFERASE"/>
    <property type="match status" value="1"/>
</dbReference>
<gene>
    <name evidence="6" type="ORF">A2763_03445</name>
</gene>
<dbReference type="InterPro" id="IPR036477">
    <property type="entry name" value="Formyl_transf_N_sf"/>
</dbReference>
<dbReference type="GO" id="GO:0004644">
    <property type="term" value="F:phosphoribosylglycinamide formyltransferase activity"/>
    <property type="evidence" value="ECO:0007669"/>
    <property type="project" value="UniProtKB-EC"/>
</dbReference>
<dbReference type="Proteomes" id="UP000178370">
    <property type="component" value="Unassembled WGS sequence"/>
</dbReference>
<evidence type="ECO:0000256" key="4">
    <source>
        <dbReference type="ARBA" id="ARBA00022755"/>
    </source>
</evidence>
<proteinExistence type="predicted"/>
<sequence>MSKPKLIIFASGTTDSGGTGFENLAEAQKSGVLDADIVAVVSNHEHGAVRDRADKLGVPFVFFASDADYKKIVADAGAEWVALSGWFKIVHGLDPQRTFNIHPALLSQLGGRFGGHGMYGAHIHEAVKAAFEAGEISESGFTMHFVTDELDRGPAFFEHRIPLRTGMSTEDIQEAVQAAEHEWQPKITNMVVHEEISWDGKDPATLVIPEGVSDR</sequence>
<comment type="caution">
    <text evidence="6">The sequence shown here is derived from an EMBL/GenBank/DDBJ whole genome shotgun (WGS) entry which is preliminary data.</text>
</comment>
<keyword evidence="3" id="KW-0808">Transferase</keyword>
<dbReference type="GO" id="GO:0006189">
    <property type="term" value="P:'de novo' IMP biosynthetic process"/>
    <property type="evidence" value="ECO:0007669"/>
    <property type="project" value="TreeGrafter"/>
</dbReference>
<comment type="pathway">
    <text evidence="1">Purine metabolism; IMP biosynthesis via de novo pathway; N(2)-formyl-N(1)-(5-phospho-D-ribosyl)glycinamide from N(1)-(5-phospho-D-ribosyl)glycinamide (10-formyl THF route): step 1/1.</text>
</comment>
<dbReference type="PANTHER" id="PTHR43369:SF2">
    <property type="entry name" value="PHOSPHORIBOSYLGLYCINAMIDE FORMYLTRANSFERASE"/>
    <property type="match status" value="1"/>
</dbReference>
<dbReference type="InterPro" id="IPR002376">
    <property type="entry name" value="Formyl_transf_N"/>
</dbReference>
<evidence type="ECO:0000256" key="2">
    <source>
        <dbReference type="ARBA" id="ARBA00012254"/>
    </source>
</evidence>
<dbReference type="Gene3D" id="3.40.50.170">
    <property type="entry name" value="Formyl transferase, N-terminal domain"/>
    <property type="match status" value="1"/>
</dbReference>
<dbReference type="EMBL" id="MFKV01000022">
    <property type="protein sequence ID" value="OGG49983.1"/>
    <property type="molecule type" value="Genomic_DNA"/>
</dbReference>
<dbReference type="AlphaFoldDB" id="A0A1F6CL63"/>